<keyword evidence="4" id="KW-1185">Reference proteome</keyword>
<feature type="compositionally biased region" description="Low complexity" evidence="2">
    <location>
        <begin position="151"/>
        <end position="160"/>
    </location>
</feature>
<evidence type="ECO:0000313" key="4">
    <source>
        <dbReference type="Proteomes" id="UP001273166"/>
    </source>
</evidence>
<sequence>MSRSPGHQSTPVRHPTAQRGTSRVRASGGNGAQPHCKSFCLSATLIRWVPSVRVEEVQGPLWRKEGWFGSKKGEFIGEGVDLCTPAVCKFAIANEGRKSVADQSCGPTFPDALGEFSPARDIPPADQQQEVDANKQERIRKEFQYKDKAASESAKPASSPTRPPETPRQSSPTKSLLRRTPHLNRVLKARVRKLEKGMDHLESCEKHLAGALEQLAAAREQIHQLNAAMYYVLHQPPHNGGYKDANYNNCFTPKWERFGWECPASRWDEHLRHIFRKDGYKQEAWRSSRWARE</sequence>
<dbReference type="RefSeq" id="XP_062723087.1">
    <property type="nucleotide sequence ID" value="XM_062870945.1"/>
</dbReference>
<feature type="region of interest" description="Disordered" evidence="2">
    <location>
        <begin position="1"/>
        <end position="33"/>
    </location>
</feature>
<name>A0AAJ0M362_9PEZI</name>
<protein>
    <submittedName>
        <fullName evidence="3">Uncharacterized protein</fullName>
    </submittedName>
</protein>
<keyword evidence="1" id="KW-0175">Coiled coil</keyword>
<gene>
    <name evidence="3" type="ORF">B0T15DRAFT_574120</name>
</gene>
<dbReference type="EMBL" id="JAUDZG010000003">
    <property type="protein sequence ID" value="KAK3307307.1"/>
    <property type="molecule type" value="Genomic_DNA"/>
</dbReference>
<dbReference type="AlphaFoldDB" id="A0AAJ0M362"/>
<proteinExistence type="predicted"/>
<reference evidence="3" key="1">
    <citation type="journal article" date="2023" name="Mol. Phylogenet. Evol.">
        <title>Genome-scale phylogeny and comparative genomics of the fungal order Sordariales.</title>
        <authorList>
            <person name="Hensen N."/>
            <person name="Bonometti L."/>
            <person name="Westerberg I."/>
            <person name="Brannstrom I.O."/>
            <person name="Guillou S."/>
            <person name="Cros-Aarteil S."/>
            <person name="Calhoun S."/>
            <person name="Haridas S."/>
            <person name="Kuo A."/>
            <person name="Mondo S."/>
            <person name="Pangilinan J."/>
            <person name="Riley R."/>
            <person name="LaButti K."/>
            <person name="Andreopoulos B."/>
            <person name="Lipzen A."/>
            <person name="Chen C."/>
            <person name="Yan M."/>
            <person name="Daum C."/>
            <person name="Ng V."/>
            <person name="Clum A."/>
            <person name="Steindorff A."/>
            <person name="Ohm R.A."/>
            <person name="Martin F."/>
            <person name="Silar P."/>
            <person name="Natvig D.O."/>
            <person name="Lalanne C."/>
            <person name="Gautier V."/>
            <person name="Ament-Velasquez S.L."/>
            <person name="Kruys A."/>
            <person name="Hutchinson M.I."/>
            <person name="Powell A.J."/>
            <person name="Barry K."/>
            <person name="Miller A.N."/>
            <person name="Grigoriev I.V."/>
            <person name="Debuchy R."/>
            <person name="Gladieux P."/>
            <person name="Hiltunen Thoren M."/>
            <person name="Johannesson H."/>
        </authorList>
    </citation>
    <scope>NUCLEOTIDE SEQUENCE</scope>
    <source>
        <strain evidence="3">CBS 333.67</strain>
    </source>
</reference>
<reference evidence="3" key="2">
    <citation type="submission" date="2023-06" db="EMBL/GenBank/DDBJ databases">
        <authorList>
            <consortium name="Lawrence Berkeley National Laboratory"/>
            <person name="Mondo S.J."/>
            <person name="Hensen N."/>
            <person name="Bonometti L."/>
            <person name="Westerberg I."/>
            <person name="Brannstrom I.O."/>
            <person name="Guillou S."/>
            <person name="Cros-Aarteil S."/>
            <person name="Calhoun S."/>
            <person name="Haridas S."/>
            <person name="Kuo A."/>
            <person name="Pangilinan J."/>
            <person name="Riley R."/>
            <person name="Labutti K."/>
            <person name="Andreopoulos B."/>
            <person name="Lipzen A."/>
            <person name="Chen C."/>
            <person name="Yanf M."/>
            <person name="Daum C."/>
            <person name="Ng V."/>
            <person name="Clum A."/>
            <person name="Steindorff A."/>
            <person name="Ohm R."/>
            <person name="Martin F."/>
            <person name="Silar P."/>
            <person name="Natvig D."/>
            <person name="Lalanne C."/>
            <person name="Gautier V."/>
            <person name="Ament-Velasquez S.L."/>
            <person name="Kruys A."/>
            <person name="Hutchinson M.I."/>
            <person name="Powell A.J."/>
            <person name="Barry K."/>
            <person name="Miller A.N."/>
            <person name="Grigoriev I.V."/>
            <person name="Debuchy R."/>
            <person name="Gladieux P."/>
            <person name="Thoren M.H."/>
            <person name="Johannesson H."/>
        </authorList>
    </citation>
    <scope>NUCLEOTIDE SEQUENCE</scope>
    <source>
        <strain evidence="3">CBS 333.67</strain>
    </source>
</reference>
<feature type="compositionally biased region" description="Basic and acidic residues" evidence="2">
    <location>
        <begin position="132"/>
        <end position="150"/>
    </location>
</feature>
<feature type="region of interest" description="Disordered" evidence="2">
    <location>
        <begin position="111"/>
        <end position="182"/>
    </location>
</feature>
<feature type="compositionally biased region" description="Polar residues" evidence="2">
    <location>
        <begin position="1"/>
        <end position="11"/>
    </location>
</feature>
<dbReference type="Proteomes" id="UP001273166">
    <property type="component" value="Unassembled WGS sequence"/>
</dbReference>
<accession>A0AAJ0M362</accession>
<evidence type="ECO:0000256" key="1">
    <source>
        <dbReference type="SAM" id="Coils"/>
    </source>
</evidence>
<organism evidence="3 4">
    <name type="scientific">Chaetomium strumarium</name>
    <dbReference type="NCBI Taxonomy" id="1170767"/>
    <lineage>
        <taxon>Eukaryota</taxon>
        <taxon>Fungi</taxon>
        <taxon>Dikarya</taxon>
        <taxon>Ascomycota</taxon>
        <taxon>Pezizomycotina</taxon>
        <taxon>Sordariomycetes</taxon>
        <taxon>Sordariomycetidae</taxon>
        <taxon>Sordariales</taxon>
        <taxon>Chaetomiaceae</taxon>
        <taxon>Chaetomium</taxon>
    </lineage>
</organism>
<feature type="coiled-coil region" evidence="1">
    <location>
        <begin position="201"/>
        <end position="228"/>
    </location>
</feature>
<dbReference type="GeneID" id="87889774"/>
<evidence type="ECO:0000256" key="2">
    <source>
        <dbReference type="SAM" id="MobiDB-lite"/>
    </source>
</evidence>
<evidence type="ECO:0000313" key="3">
    <source>
        <dbReference type="EMBL" id="KAK3307307.1"/>
    </source>
</evidence>
<comment type="caution">
    <text evidence="3">The sequence shown here is derived from an EMBL/GenBank/DDBJ whole genome shotgun (WGS) entry which is preliminary data.</text>
</comment>